<evidence type="ECO:0000313" key="3">
    <source>
        <dbReference type="Proteomes" id="UP000029964"/>
    </source>
</evidence>
<comment type="caution">
    <text evidence="2">The sequence shown here is derived from an EMBL/GenBank/DDBJ whole genome shotgun (WGS) entry which is preliminary data.</text>
</comment>
<protein>
    <submittedName>
        <fullName evidence="2">Uncharacterized protein</fullName>
    </submittedName>
</protein>
<dbReference type="EMBL" id="JPKY01000127">
    <property type="protein sequence ID" value="KFH41466.1"/>
    <property type="molecule type" value="Genomic_DNA"/>
</dbReference>
<feature type="compositionally biased region" description="Low complexity" evidence="1">
    <location>
        <begin position="13"/>
        <end position="42"/>
    </location>
</feature>
<feature type="compositionally biased region" description="Low complexity" evidence="1">
    <location>
        <begin position="274"/>
        <end position="289"/>
    </location>
</feature>
<feature type="compositionally biased region" description="Polar residues" evidence="1">
    <location>
        <begin position="296"/>
        <end position="317"/>
    </location>
</feature>
<feature type="region of interest" description="Disordered" evidence="1">
    <location>
        <begin position="221"/>
        <end position="324"/>
    </location>
</feature>
<dbReference type="Proteomes" id="UP000029964">
    <property type="component" value="Unassembled WGS sequence"/>
</dbReference>
<proteinExistence type="predicted"/>
<feature type="compositionally biased region" description="Basic and acidic residues" evidence="1">
    <location>
        <begin position="103"/>
        <end position="128"/>
    </location>
</feature>
<dbReference type="OrthoDB" id="20105at2759"/>
<reference evidence="3" key="1">
    <citation type="journal article" date="2014" name="Genome Announc.">
        <title>Genome sequence and annotation of Acremonium chrysogenum, producer of the beta-lactam antibiotic cephalosporin C.</title>
        <authorList>
            <person name="Terfehr D."/>
            <person name="Dahlmann T.A."/>
            <person name="Specht T."/>
            <person name="Zadra I."/>
            <person name="Kuernsteiner H."/>
            <person name="Kueck U."/>
        </authorList>
    </citation>
    <scope>NUCLEOTIDE SEQUENCE [LARGE SCALE GENOMIC DNA]</scope>
    <source>
        <strain evidence="3">ATCC 11550 / CBS 779.69 / DSM 880 / IAM 14645 / JCM 23072 / IMI 49137</strain>
    </source>
</reference>
<accession>A0A086SWI4</accession>
<dbReference type="STRING" id="857340.A0A086SWI4"/>
<feature type="region of interest" description="Disordered" evidence="1">
    <location>
        <begin position="1"/>
        <end position="128"/>
    </location>
</feature>
<evidence type="ECO:0000256" key="1">
    <source>
        <dbReference type="SAM" id="MobiDB-lite"/>
    </source>
</evidence>
<keyword evidence="3" id="KW-1185">Reference proteome</keyword>
<evidence type="ECO:0000313" key="2">
    <source>
        <dbReference type="EMBL" id="KFH41466.1"/>
    </source>
</evidence>
<dbReference type="HOGENOM" id="CLU_026929_0_0_1"/>
<dbReference type="AlphaFoldDB" id="A0A086SWI4"/>
<sequence length="324" mass="35144">MSAPHRGLPPPAAMALPPQQQQQQQQKQQHLHQPLPGGNHPYQHPHPQHQPPHQSQHQRPPPPAQNPPAQNHPGDTQYWTPLPAPPSQWQGAESSMRHWLQTRAEEEKRRQEEEKRKQEEERTRQESLRLEQRRVEAEILRSSLGGGIPPPMVPLVFAGMGGGGVLSQVALDWAQQFMPPGQSHQLQLMGSQSAVASHHQREQLTLVQGQYAAPAAQGSVATYTAPPGTPNRSRAQSMAGSLSHPMAHASNPPGSSTNFVGGGGNAVSAHQAPSQLQSQSSQQDSSSSLYFHHWQPPTSHGGSSLNRPGTPSGSLSTSEKDGRS</sequence>
<name>A0A086SWI4_HAPC1</name>
<gene>
    <name evidence="2" type="ORF">ACRE_078260</name>
</gene>
<feature type="compositionally biased region" description="Polar residues" evidence="1">
    <location>
        <begin position="230"/>
        <end position="240"/>
    </location>
</feature>
<organism evidence="2 3">
    <name type="scientific">Hapsidospora chrysogenum (strain ATCC 11550 / CBS 779.69 / DSM 880 / IAM 14645 / JCM 23072 / IMI 49137)</name>
    <name type="common">Acremonium chrysogenum</name>
    <dbReference type="NCBI Taxonomy" id="857340"/>
    <lineage>
        <taxon>Eukaryota</taxon>
        <taxon>Fungi</taxon>
        <taxon>Dikarya</taxon>
        <taxon>Ascomycota</taxon>
        <taxon>Pezizomycotina</taxon>
        <taxon>Sordariomycetes</taxon>
        <taxon>Hypocreomycetidae</taxon>
        <taxon>Hypocreales</taxon>
        <taxon>Bionectriaceae</taxon>
        <taxon>Hapsidospora</taxon>
    </lineage>
</organism>